<dbReference type="Proteomes" id="UP000002402">
    <property type="component" value="Chromosome"/>
</dbReference>
<dbReference type="PROSITE" id="PS50006">
    <property type="entry name" value="FHA_DOMAIN"/>
    <property type="match status" value="1"/>
</dbReference>
<sequence>MPPRVSRASDGPIATGTHMDGKSAEPWPPGTAGPLLPGCLMRFEFEHLGSTTPFELSDGIHLLGGGPDDHIRLEGLPPSLLSLRIEAQRLMVEAARTFSVNGVLVPPGVPRLVIPGEALGLPDDMGLRVLQEAVSERGLGTVALLKGLLTGTDEPAPSRAATLTCLTGLDVGRVHALAEEQTDIGRGSDVAMRLRDRAVSRTHARVLHGEGGFSLEDLGSPNGVFLNGQRVDSRVPLADGDVIEMGRSLLRFQAAVEEPPPPASPAGEQEPPSGAVSPASTEVTLEPTPEAPPSVPKPRGEWWLIGLGAVAASVGVAVTWLLATGS</sequence>
<feature type="transmembrane region" description="Helical" evidence="2">
    <location>
        <begin position="302"/>
        <end position="323"/>
    </location>
</feature>
<keyword evidence="2" id="KW-0472">Membrane</keyword>
<keyword evidence="2" id="KW-1133">Transmembrane helix</keyword>
<feature type="domain" description="FHA" evidence="3">
    <location>
        <begin position="169"/>
        <end position="231"/>
    </location>
</feature>
<name>Q1D933_MYXXD</name>
<evidence type="ECO:0000256" key="1">
    <source>
        <dbReference type="SAM" id="MobiDB-lite"/>
    </source>
</evidence>
<feature type="region of interest" description="Disordered" evidence="1">
    <location>
        <begin position="1"/>
        <end position="31"/>
    </location>
</feature>
<dbReference type="STRING" id="246197.MXAN_2621"/>
<evidence type="ECO:0000259" key="3">
    <source>
        <dbReference type="PROSITE" id="PS50006"/>
    </source>
</evidence>
<dbReference type="AlphaFoldDB" id="Q1D933"/>
<dbReference type="Gene3D" id="2.60.200.20">
    <property type="match status" value="1"/>
</dbReference>
<dbReference type="InterPro" id="IPR000253">
    <property type="entry name" value="FHA_dom"/>
</dbReference>
<feature type="region of interest" description="Disordered" evidence="1">
    <location>
        <begin position="257"/>
        <end position="297"/>
    </location>
</feature>
<dbReference type="EMBL" id="CP000113">
    <property type="protein sequence ID" value="ABF93092.1"/>
    <property type="molecule type" value="Genomic_DNA"/>
</dbReference>
<dbReference type="HOGENOM" id="CLU_1041427_0_0_7"/>
<dbReference type="KEGG" id="mxa:MXAN_2621"/>
<protein>
    <submittedName>
        <fullName evidence="4">FHA domain protein</fullName>
    </submittedName>
</protein>
<keyword evidence="2" id="KW-0812">Transmembrane</keyword>
<proteinExistence type="predicted"/>
<dbReference type="InterPro" id="IPR008984">
    <property type="entry name" value="SMAD_FHA_dom_sf"/>
</dbReference>
<dbReference type="CDD" id="cd00060">
    <property type="entry name" value="FHA"/>
    <property type="match status" value="1"/>
</dbReference>
<dbReference type="Pfam" id="PF00498">
    <property type="entry name" value="FHA"/>
    <property type="match status" value="1"/>
</dbReference>
<accession>Q1D933</accession>
<keyword evidence="5" id="KW-1185">Reference proteome</keyword>
<dbReference type="eggNOG" id="COG1716">
    <property type="taxonomic scope" value="Bacteria"/>
</dbReference>
<dbReference type="InterPro" id="IPR050923">
    <property type="entry name" value="Cell_Proc_Reg/RNA_Proc"/>
</dbReference>
<dbReference type="SUPFAM" id="SSF49879">
    <property type="entry name" value="SMAD/FHA domain"/>
    <property type="match status" value="1"/>
</dbReference>
<evidence type="ECO:0000313" key="5">
    <source>
        <dbReference type="Proteomes" id="UP000002402"/>
    </source>
</evidence>
<gene>
    <name evidence="4" type="ordered locus">MXAN_2621</name>
</gene>
<dbReference type="PANTHER" id="PTHR23308">
    <property type="entry name" value="NUCLEAR INHIBITOR OF PROTEIN PHOSPHATASE-1"/>
    <property type="match status" value="1"/>
</dbReference>
<evidence type="ECO:0000313" key="4">
    <source>
        <dbReference type="EMBL" id="ABF93092.1"/>
    </source>
</evidence>
<evidence type="ECO:0000256" key="2">
    <source>
        <dbReference type="SAM" id="Phobius"/>
    </source>
</evidence>
<organism evidence="4 5">
    <name type="scientific">Myxococcus xanthus (strain DK1622)</name>
    <dbReference type="NCBI Taxonomy" id="246197"/>
    <lineage>
        <taxon>Bacteria</taxon>
        <taxon>Pseudomonadati</taxon>
        <taxon>Myxococcota</taxon>
        <taxon>Myxococcia</taxon>
        <taxon>Myxococcales</taxon>
        <taxon>Cystobacterineae</taxon>
        <taxon>Myxococcaceae</taxon>
        <taxon>Myxococcus</taxon>
    </lineage>
</organism>
<dbReference type="SMART" id="SM00240">
    <property type="entry name" value="FHA"/>
    <property type="match status" value="1"/>
</dbReference>
<reference evidence="4 5" key="1">
    <citation type="journal article" date="2006" name="Proc. Natl. Acad. Sci. U.S.A.">
        <title>Evolution of sensory complexity recorded in a myxobacterial genome.</title>
        <authorList>
            <person name="Goldman B.S."/>
            <person name="Nierman W.C."/>
            <person name="Kaiser D."/>
            <person name="Slater S.C."/>
            <person name="Durkin A.S."/>
            <person name="Eisen J.A."/>
            <person name="Ronning C.M."/>
            <person name="Barbazuk W.B."/>
            <person name="Blanchard M."/>
            <person name="Field C."/>
            <person name="Halling C."/>
            <person name="Hinkle G."/>
            <person name="Iartchuk O."/>
            <person name="Kim H.S."/>
            <person name="Mackenzie C."/>
            <person name="Madupu R."/>
            <person name="Miller N."/>
            <person name="Shvartsbeyn A."/>
            <person name="Sullivan S.A."/>
            <person name="Vaudin M."/>
            <person name="Wiegand R."/>
            <person name="Kaplan H.B."/>
        </authorList>
    </citation>
    <scope>NUCLEOTIDE SEQUENCE [LARGE SCALE GENOMIC DNA]</scope>
    <source>
        <strain evidence="5">DK1622</strain>
    </source>
</reference>
<dbReference type="EnsemblBacteria" id="ABF93092">
    <property type="protein sequence ID" value="ABF93092"/>
    <property type="gene ID" value="MXAN_2621"/>
</dbReference>